<comment type="caution">
    <text evidence="3">The sequence shown here is derived from an EMBL/GenBank/DDBJ whole genome shotgun (WGS) entry which is preliminary data.</text>
</comment>
<protein>
    <recommendedName>
        <fullName evidence="2">EF-hand domain-containing protein</fullName>
    </recommendedName>
</protein>
<evidence type="ECO:0000313" key="3">
    <source>
        <dbReference type="EMBL" id="KAF5833968.1"/>
    </source>
</evidence>
<evidence type="ECO:0000256" key="1">
    <source>
        <dbReference type="ARBA" id="ARBA00022837"/>
    </source>
</evidence>
<dbReference type="InterPro" id="IPR011992">
    <property type="entry name" value="EF-hand-dom_pair"/>
</dbReference>
<dbReference type="PROSITE" id="PS50222">
    <property type="entry name" value="EF_HAND_2"/>
    <property type="match status" value="1"/>
</dbReference>
<evidence type="ECO:0000313" key="4">
    <source>
        <dbReference type="Proteomes" id="UP000815325"/>
    </source>
</evidence>
<feature type="domain" description="EF-hand" evidence="2">
    <location>
        <begin position="63"/>
        <end position="98"/>
    </location>
</feature>
<evidence type="ECO:0000259" key="2">
    <source>
        <dbReference type="PROSITE" id="PS50222"/>
    </source>
</evidence>
<keyword evidence="1" id="KW-0106">Calcium</keyword>
<dbReference type="EMBL" id="MU069782">
    <property type="protein sequence ID" value="KAF5833968.1"/>
    <property type="molecule type" value="Genomic_DNA"/>
</dbReference>
<keyword evidence="4" id="KW-1185">Reference proteome</keyword>
<proteinExistence type="predicted"/>
<dbReference type="SUPFAM" id="SSF47473">
    <property type="entry name" value="EF-hand"/>
    <property type="match status" value="1"/>
</dbReference>
<accession>A0ABQ7GH85</accession>
<dbReference type="Gene3D" id="1.10.238.10">
    <property type="entry name" value="EF-hand"/>
    <property type="match status" value="1"/>
</dbReference>
<dbReference type="PROSITE" id="PS00018">
    <property type="entry name" value="EF_HAND_1"/>
    <property type="match status" value="1"/>
</dbReference>
<dbReference type="InterPro" id="IPR018247">
    <property type="entry name" value="EF_Hand_1_Ca_BS"/>
</dbReference>
<sequence>MLGTRQPMKSIAASRGGAALPPKPAFGCLRRIANPRYLPHWRNGVCTKAKEVPTDQIDKLDQAKLDEMMKRFDWADKDMSGTICRTELRYLLESTDITSQCSSARFTQVGAKKNRSGVRCHSGCPVNHVCHLCLASGFKVDAQQPTFGLMSALPPIGLTFATRFAR</sequence>
<name>A0ABQ7GH85_DUNSA</name>
<dbReference type="InterPro" id="IPR002048">
    <property type="entry name" value="EF_hand_dom"/>
</dbReference>
<reference evidence="3" key="1">
    <citation type="submission" date="2017-08" db="EMBL/GenBank/DDBJ databases">
        <authorList>
            <person name="Polle J.E."/>
            <person name="Barry K."/>
            <person name="Cushman J."/>
            <person name="Schmutz J."/>
            <person name="Tran D."/>
            <person name="Hathwaick L.T."/>
            <person name="Yim W.C."/>
            <person name="Jenkins J."/>
            <person name="Mckie-Krisberg Z.M."/>
            <person name="Prochnik S."/>
            <person name="Lindquist E."/>
            <person name="Dockter R.B."/>
            <person name="Adam C."/>
            <person name="Molina H."/>
            <person name="Bunkerborg J."/>
            <person name="Jin E."/>
            <person name="Buchheim M."/>
            <person name="Magnuson J."/>
        </authorList>
    </citation>
    <scope>NUCLEOTIDE SEQUENCE</scope>
    <source>
        <strain evidence="3">CCAP 19/18</strain>
    </source>
</reference>
<organism evidence="3 4">
    <name type="scientific">Dunaliella salina</name>
    <name type="common">Green alga</name>
    <name type="synonym">Protococcus salinus</name>
    <dbReference type="NCBI Taxonomy" id="3046"/>
    <lineage>
        <taxon>Eukaryota</taxon>
        <taxon>Viridiplantae</taxon>
        <taxon>Chlorophyta</taxon>
        <taxon>core chlorophytes</taxon>
        <taxon>Chlorophyceae</taxon>
        <taxon>CS clade</taxon>
        <taxon>Chlamydomonadales</taxon>
        <taxon>Dunaliellaceae</taxon>
        <taxon>Dunaliella</taxon>
    </lineage>
</organism>
<gene>
    <name evidence="3" type="ORF">DUNSADRAFT_9532</name>
</gene>
<dbReference type="Proteomes" id="UP000815325">
    <property type="component" value="Unassembled WGS sequence"/>
</dbReference>